<evidence type="ECO:0000259" key="2">
    <source>
        <dbReference type="PROSITE" id="PS50041"/>
    </source>
</evidence>
<reference evidence="3" key="1">
    <citation type="submission" date="2025-08" db="UniProtKB">
        <authorList>
            <consortium name="Ensembl"/>
        </authorList>
    </citation>
    <scope>IDENTIFICATION</scope>
</reference>
<organism evidence="3 4">
    <name type="scientific">Periophthalmus magnuspinnatus</name>
    <dbReference type="NCBI Taxonomy" id="409849"/>
    <lineage>
        <taxon>Eukaryota</taxon>
        <taxon>Metazoa</taxon>
        <taxon>Chordata</taxon>
        <taxon>Craniata</taxon>
        <taxon>Vertebrata</taxon>
        <taxon>Euteleostomi</taxon>
        <taxon>Actinopterygii</taxon>
        <taxon>Neopterygii</taxon>
        <taxon>Teleostei</taxon>
        <taxon>Neoteleostei</taxon>
        <taxon>Acanthomorphata</taxon>
        <taxon>Gobiaria</taxon>
        <taxon>Gobiiformes</taxon>
        <taxon>Gobioidei</taxon>
        <taxon>Gobiidae</taxon>
        <taxon>Oxudercinae</taxon>
        <taxon>Periophthalmus</taxon>
    </lineage>
</organism>
<dbReference type="InterPro" id="IPR016186">
    <property type="entry name" value="C-type_lectin-like/link_sf"/>
</dbReference>
<dbReference type="Ensembl" id="ENSPMGT00000015351.1">
    <property type="protein sequence ID" value="ENSPMGP00000014387.1"/>
    <property type="gene ID" value="ENSPMGG00000011790.1"/>
</dbReference>
<accession>A0A3B4ABD1</accession>
<proteinExistence type="predicted"/>
<dbReference type="Proteomes" id="UP000261520">
    <property type="component" value="Unplaced"/>
</dbReference>
<keyword evidence="4" id="KW-1185">Reference proteome</keyword>
<keyword evidence="1" id="KW-0732">Signal</keyword>
<dbReference type="PANTHER" id="PTHR45784">
    <property type="entry name" value="C-TYPE LECTIN DOMAIN FAMILY 20 MEMBER A-RELATED"/>
    <property type="match status" value="1"/>
</dbReference>
<protein>
    <recommendedName>
        <fullName evidence="2">C-type lectin domain-containing protein</fullName>
    </recommendedName>
</protein>
<dbReference type="STRING" id="409849.ENSPMGP00000014387"/>
<reference evidence="3" key="2">
    <citation type="submission" date="2025-09" db="UniProtKB">
        <authorList>
            <consortium name="Ensembl"/>
        </authorList>
    </citation>
    <scope>IDENTIFICATION</scope>
</reference>
<dbReference type="InterPro" id="IPR001304">
    <property type="entry name" value="C-type_lectin-like"/>
</dbReference>
<evidence type="ECO:0000313" key="3">
    <source>
        <dbReference type="Ensembl" id="ENSPMGP00000014387.1"/>
    </source>
</evidence>
<name>A0A3B4ABD1_9GOBI</name>
<dbReference type="SUPFAM" id="SSF56436">
    <property type="entry name" value="C-type lectin-like"/>
    <property type="match status" value="1"/>
</dbReference>
<dbReference type="PROSITE" id="PS50041">
    <property type="entry name" value="C_TYPE_LECTIN_2"/>
    <property type="match status" value="1"/>
</dbReference>
<dbReference type="PANTHER" id="PTHR45784:SF8">
    <property type="entry name" value="C-TYPE MANNOSE RECEPTOR 2-RELATED"/>
    <property type="match status" value="1"/>
</dbReference>
<feature type="domain" description="C-type lectin" evidence="2">
    <location>
        <begin position="46"/>
        <end position="139"/>
    </location>
</feature>
<dbReference type="Gene3D" id="3.10.100.10">
    <property type="entry name" value="Mannose-Binding Protein A, subunit A"/>
    <property type="match status" value="1"/>
</dbReference>
<dbReference type="InterPro" id="IPR016187">
    <property type="entry name" value="CTDL_fold"/>
</dbReference>
<feature type="signal peptide" evidence="1">
    <location>
        <begin position="1"/>
        <end position="17"/>
    </location>
</feature>
<evidence type="ECO:0000256" key="1">
    <source>
        <dbReference type="SAM" id="SignalP"/>
    </source>
</evidence>
<sequence>MGPYLTLLLLLMVVTMGRYGIEDRGLFVGDSGWNDAAYNRSLAFCCYKVHVVRERKTWENALRYCREHYHDLASVASETELMLMKKELGKTLITEHVWIGLHFMAGDWLWVDGQPLEYEAWGLEGKLECPKLNHGSHDCQEELSVPLFYALKKFEKLC</sequence>
<dbReference type="Pfam" id="PF00059">
    <property type="entry name" value="Lectin_C"/>
    <property type="match status" value="1"/>
</dbReference>
<evidence type="ECO:0000313" key="4">
    <source>
        <dbReference type="Proteomes" id="UP000261520"/>
    </source>
</evidence>
<feature type="chain" id="PRO_5017184068" description="C-type lectin domain-containing protein" evidence="1">
    <location>
        <begin position="18"/>
        <end position="158"/>
    </location>
</feature>
<dbReference type="AlphaFoldDB" id="A0A3B4ABD1"/>